<reference evidence="1 2" key="1">
    <citation type="submission" date="2016-11" db="EMBL/GenBank/DDBJ databases">
        <authorList>
            <person name="Jaros S."/>
            <person name="Januszkiewicz K."/>
            <person name="Wedrychowicz H."/>
        </authorList>
    </citation>
    <scope>NUCLEOTIDE SEQUENCE [LARGE SCALE GENOMIC DNA]</scope>
    <source>
        <strain evidence="1 2">DSM 24574</strain>
    </source>
</reference>
<dbReference type="AlphaFoldDB" id="A0A1M5P702"/>
<keyword evidence="2" id="KW-1185">Reference proteome</keyword>
<proteinExistence type="predicted"/>
<evidence type="ECO:0000313" key="2">
    <source>
        <dbReference type="Proteomes" id="UP000184212"/>
    </source>
</evidence>
<dbReference type="RefSeq" id="WP_073134384.1">
    <property type="nucleotide sequence ID" value="NZ_FQWQ01000001.1"/>
</dbReference>
<accession>A0A1M5P702</accession>
<gene>
    <name evidence="1" type="ORF">SAMN04488109_2685</name>
</gene>
<dbReference type="SUPFAM" id="SSF160104">
    <property type="entry name" value="Acetoacetate decarboxylase-like"/>
    <property type="match status" value="1"/>
</dbReference>
<dbReference type="Proteomes" id="UP000184212">
    <property type="component" value="Unassembled WGS sequence"/>
</dbReference>
<dbReference type="Gene3D" id="2.40.400.10">
    <property type="entry name" value="Acetoacetate decarboxylase-like"/>
    <property type="match status" value="1"/>
</dbReference>
<protein>
    <submittedName>
        <fullName evidence="1">Acetoacetate decarboxylase (ADC)</fullName>
    </submittedName>
</protein>
<evidence type="ECO:0000313" key="1">
    <source>
        <dbReference type="EMBL" id="SHG97013.1"/>
    </source>
</evidence>
<dbReference type="GO" id="GO:0016829">
    <property type="term" value="F:lyase activity"/>
    <property type="evidence" value="ECO:0007669"/>
    <property type="project" value="InterPro"/>
</dbReference>
<sequence length="296" mass="33463">MAIPKRIKNYKGRYALVDNIPYEMPVFAKDSPALMAGFSCDYEKANALLPGNEIHALKLPNGRAALMVTVINYVNTSIGKYIEYSIALACTHGSKPGPRLWPAIFMKTYGTGQYILDLPVSSEVSVKGGKGIWGMPKHKANLDFIITDKMVSAQYEKGGQFAFRIEIDRPTSPTIHIKVGSTNYCRFRNMLMASYIYFDSRAGINLFKKATGRLFIGDHPNVSYLRNIDINPDPFFTMFMPKANGVLDDYFECWFMTYDTKPTSMPEGLESIYNLGLSEEWLAPPSVKDYEKYRIK</sequence>
<dbReference type="InterPro" id="IPR023375">
    <property type="entry name" value="ADC_dom_sf"/>
</dbReference>
<name>A0A1M5P702_9BACT</name>
<dbReference type="Pfam" id="PF06314">
    <property type="entry name" value="ADC"/>
    <property type="match status" value="1"/>
</dbReference>
<dbReference type="EMBL" id="FQWQ01000001">
    <property type="protein sequence ID" value="SHG97013.1"/>
    <property type="molecule type" value="Genomic_DNA"/>
</dbReference>
<dbReference type="InterPro" id="IPR010451">
    <property type="entry name" value="Acetoacetate_decarboxylase"/>
</dbReference>
<organism evidence="1 2">
    <name type="scientific">Chryseolinea serpens</name>
    <dbReference type="NCBI Taxonomy" id="947013"/>
    <lineage>
        <taxon>Bacteria</taxon>
        <taxon>Pseudomonadati</taxon>
        <taxon>Bacteroidota</taxon>
        <taxon>Cytophagia</taxon>
        <taxon>Cytophagales</taxon>
        <taxon>Fulvivirgaceae</taxon>
        <taxon>Chryseolinea</taxon>
    </lineage>
</organism>
<dbReference type="STRING" id="947013.SAMN04488109_2685"/>